<dbReference type="InterPro" id="IPR036108">
    <property type="entry name" value="4pyrrol_syn_uPrphyn_synt_sf"/>
</dbReference>
<dbReference type="GO" id="GO:0006782">
    <property type="term" value="P:protoporphyrinogen IX biosynthetic process"/>
    <property type="evidence" value="ECO:0007669"/>
    <property type="project" value="UniProtKB-UniPathway"/>
</dbReference>
<dbReference type="UniPathway" id="UPA00251">
    <property type="reaction ID" value="UER00320"/>
</dbReference>
<dbReference type="PANTHER" id="PTHR12390">
    <property type="entry name" value="UROPORPHYRINOGEN III SYNTHASE"/>
    <property type="match status" value="1"/>
</dbReference>
<dbReference type="FunFam" id="3.40.50.10090:FF:000011">
    <property type="entry name" value="Uroporphyrinogen-III synthase (UroS), putative"/>
    <property type="match status" value="1"/>
</dbReference>
<dbReference type="Gene3D" id="3.40.50.10090">
    <property type="match status" value="2"/>
</dbReference>
<organism evidence="2 3">
    <name type="scientific">Erysiphe neolycopersici</name>
    <dbReference type="NCBI Taxonomy" id="212602"/>
    <lineage>
        <taxon>Eukaryota</taxon>
        <taxon>Fungi</taxon>
        <taxon>Dikarya</taxon>
        <taxon>Ascomycota</taxon>
        <taxon>Pezizomycotina</taxon>
        <taxon>Leotiomycetes</taxon>
        <taxon>Erysiphales</taxon>
        <taxon>Erysiphaceae</taxon>
        <taxon>Erysiphe</taxon>
    </lineage>
</organism>
<accession>A0A420HA19</accession>
<dbReference type="GO" id="GO:0006780">
    <property type="term" value="P:uroporphyrinogen III biosynthetic process"/>
    <property type="evidence" value="ECO:0007669"/>
    <property type="project" value="InterPro"/>
</dbReference>
<dbReference type="GO" id="GO:0005829">
    <property type="term" value="C:cytosol"/>
    <property type="evidence" value="ECO:0007669"/>
    <property type="project" value="TreeGrafter"/>
</dbReference>
<protein>
    <submittedName>
        <fullName evidence="2">Uroporphyrinogen-III synthase</fullName>
    </submittedName>
</protein>
<gene>
    <name evidence="2" type="ORF">OnM2_099008</name>
</gene>
<dbReference type="Proteomes" id="UP000286134">
    <property type="component" value="Unassembled WGS sequence"/>
</dbReference>
<dbReference type="PANTHER" id="PTHR12390:SF0">
    <property type="entry name" value="UROPORPHYRINOGEN-III SYNTHASE"/>
    <property type="match status" value="1"/>
</dbReference>
<name>A0A420HA19_9PEZI</name>
<dbReference type="GO" id="GO:0004852">
    <property type="term" value="F:uroporphyrinogen-III synthase activity"/>
    <property type="evidence" value="ECO:0007669"/>
    <property type="project" value="InterPro"/>
</dbReference>
<dbReference type="EMBL" id="MCFK01009911">
    <property type="protein sequence ID" value="RKF54275.1"/>
    <property type="molecule type" value="Genomic_DNA"/>
</dbReference>
<evidence type="ECO:0000313" key="3">
    <source>
        <dbReference type="Proteomes" id="UP000286134"/>
    </source>
</evidence>
<evidence type="ECO:0000259" key="1">
    <source>
        <dbReference type="Pfam" id="PF02602"/>
    </source>
</evidence>
<sequence length="306" mass="34640">MSDEISIIFLKSKNITDDRFQKQFSVIKNGIKFDTCFVPVIEHKFKEAEINFLRKILHRRRIGKEIGSKYGGLIFTSQRAVEAFASLVLEGIENGSGDHHDWPYLQDVPIYSVGPATTRALKAIPLDNPLNVRGSESGNGETLASFILSDYSDWYRNWDFKCPLIFVGCERRNNIISKKLMDPNLGMNSIPVVELDVYTTSVIPTFQKDFIKSLNSKMASDIIWIAIFSPSVGEAMIYSLDLLDSRTGRAKAKPPHTTRRIFFASIGPTTRDFLQEQFGFVVDVCAKKPTAESLEEGIMEYLLNEY</sequence>
<dbReference type="Pfam" id="PF02602">
    <property type="entry name" value="HEM4"/>
    <property type="match status" value="1"/>
</dbReference>
<dbReference type="CDD" id="cd06578">
    <property type="entry name" value="HemD"/>
    <property type="match status" value="1"/>
</dbReference>
<keyword evidence="3" id="KW-1185">Reference proteome</keyword>
<dbReference type="OrthoDB" id="5595751at2759"/>
<dbReference type="STRING" id="212602.A0A420HA19"/>
<evidence type="ECO:0000313" key="2">
    <source>
        <dbReference type="EMBL" id="RKF54275.1"/>
    </source>
</evidence>
<dbReference type="AlphaFoldDB" id="A0A420HA19"/>
<dbReference type="SUPFAM" id="SSF69618">
    <property type="entry name" value="HemD-like"/>
    <property type="match status" value="1"/>
</dbReference>
<feature type="domain" description="Tetrapyrrole biosynthesis uroporphyrinogen III synthase" evidence="1">
    <location>
        <begin position="34"/>
        <end position="294"/>
    </location>
</feature>
<comment type="caution">
    <text evidence="2">The sequence shown here is derived from an EMBL/GenBank/DDBJ whole genome shotgun (WGS) entry which is preliminary data.</text>
</comment>
<proteinExistence type="predicted"/>
<dbReference type="InterPro" id="IPR039793">
    <property type="entry name" value="UROS/Hem4"/>
</dbReference>
<reference evidence="2 3" key="1">
    <citation type="journal article" date="2018" name="BMC Genomics">
        <title>Comparative genome analyses reveal sequence features reflecting distinct modes of host-adaptation between dicot and monocot powdery mildew.</title>
        <authorList>
            <person name="Wu Y."/>
            <person name="Ma X."/>
            <person name="Pan Z."/>
            <person name="Kale S.D."/>
            <person name="Song Y."/>
            <person name="King H."/>
            <person name="Zhang Q."/>
            <person name="Presley C."/>
            <person name="Deng X."/>
            <person name="Wei C.I."/>
            <person name="Xiao S."/>
        </authorList>
    </citation>
    <scope>NUCLEOTIDE SEQUENCE [LARGE SCALE GENOMIC DNA]</scope>
    <source>
        <strain evidence="2">UMSG2</strain>
    </source>
</reference>
<dbReference type="InterPro" id="IPR003754">
    <property type="entry name" value="4pyrrol_synth_uPrphyn_synth"/>
</dbReference>